<dbReference type="Pfam" id="PF13403">
    <property type="entry name" value="Hint_2"/>
    <property type="match status" value="1"/>
</dbReference>
<feature type="domain" description="Hedgehog/Intein (Hint)" evidence="1">
    <location>
        <begin position="200"/>
        <end position="334"/>
    </location>
</feature>
<dbReference type="InterPro" id="IPR036844">
    <property type="entry name" value="Hint_dom_sf"/>
</dbReference>
<protein>
    <recommendedName>
        <fullName evidence="1">Hedgehog/Intein (Hint) domain-containing protein</fullName>
    </recommendedName>
</protein>
<dbReference type="InterPro" id="IPR028992">
    <property type="entry name" value="Hedgehog/Intein_dom"/>
</dbReference>
<keyword evidence="3" id="KW-1185">Reference proteome</keyword>
<gene>
    <name evidence="2" type="ORF">FHW16_003091</name>
</gene>
<dbReference type="EMBL" id="JACGXN010000004">
    <property type="protein sequence ID" value="MBA8879372.1"/>
    <property type="molecule type" value="Genomic_DNA"/>
</dbReference>
<proteinExistence type="predicted"/>
<dbReference type="Proteomes" id="UP000549052">
    <property type="component" value="Unassembled WGS sequence"/>
</dbReference>
<evidence type="ECO:0000259" key="1">
    <source>
        <dbReference type="Pfam" id="PF13403"/>
    </source>
</evidence>
<sequence>MAVLNIQLLQNTNTTLNSTNATNGDTVNLGLVSNATLTVDGVNVTVTNFTGITAATTTTLNVINGASLTVSAQLAGAGAGSTFNYNIGAGSNLTINQAALSVEVLNTTTVDFANAAGSGHFTYLPSTLLSVPLTSIPTIVNVQNGDQVTITGSTSVTQSGNVVTFHGVGLLGLSTVSYTIPVGATYSYSNATDTLTFLTPCFVRGTMIATPDGEVPVEYLKEGDLVLSLNNGAVSVKWVGNRTVDPKAMDKPRDELPIRIHAGAIAENVPHRDLLVSPDHCMFIEGSLIPAKLLINGTTVTQPIILSAVDYFHIELEEHDVIWAEGAQAETYLDLGNRDVFLEPGVLQFTSPEAKQAKACYPLAYWGPAVDKARALLADREVALGYGKNEAKAS</sequence>
<organism evidence="2 3">
    <name type="scientific">Phyllobacterium myrsinacearum</name>
    <dbReference type="NCBI Taxonomy" id="28101"/>
    <lineage>
        <taxon>Bacteria</taxon>
        <taxon>Pseudomonadati</taxon>
        <taxon>Pseudomonadota</taxon>
        <taxon>Alphaproteobacteria</taxon>
        <taxon>Hyphomicrobiales</taxon>
        <taxon>Phyllobacteriaceae</taxon>
        <taxon>Phyllobacterium</taxon>
    </lineage>
</organism>
<dbReference type="SUPFAM" id="SSF51294">
    <property type="entry name" value="Hedgehog/intein (Hint) domain"/>
    <property type="match status" value="1"/>
</dbReference>
<evidence type="ECO:0000313" key="2">
    <source>
        <dbReference type="EMBL" id="MBA8879372.1"/>
    </source>
</evidence>
<reference evidence="2 3" key="1">
    <citation type="submission" date="2020-07" db="EMBL/GenBank/DDBJ databases">
        <title>Genomic Encyclopedia of Type Strains, Phase IV (KMG-V): Genome sequencing to study the core and pangenomes of soil and plant-associated prokaryotes.</title>
        <authorList>
            <person name="Whitman W."/>
        </authorList>
    </citation>
    <scope>NUCLEOTIDE SEQUENCE [LARGE SCALE GENOMIC DNA]</scope>
    <source>
        <strain evidence="2 3">AN3</strain>
    </source>
</reference>
<evidence type="ECO:0000313" key="3">
    <source>
        <dbReference type="Proteomes" id="UP000549052"/>
    </source>
</evidence>
<dbReference type="AlphaFoldDB" id="A0A839EKH7"/>
<accession>A0A839EKH7</accession>
<dbReference type="RefSeq" id="WP_182550024.1">
    <property type="nucleotide sequence ID" value="NZ_JACGXN010000004.1"/>
</dbReference>
<name>A0A839EKH7_9HYPH</name>
<dbReference type="Gene3D" id="2.170.16.10">
    <property type="entry name" value="Hedgehog/Intein (Hint) domain"/>
    <property type="match status" value="1"/>
</dbReference>
<comment type="caution">
    <text evidence="2">The sequence shown here is derived from an EMBL/GenBank/DDBJ whole genome shotgun (WGS) entry which is preliminary data.</text>
</comment>